<feature type="compositionally biased region" description="Basic and acidic residues" evidence="1">
    <location>
        <begin position="127"/>
        <end position="137"/>
    </location>
</feature>
<gene>
    <name evidence="2" type="ORF">STEHIDRAFT_116409</name>
</gene>
<dbReference type="RefSeq" id="XP_007311282.1">
    <property type="nucleotide sequence ID" value="XM_007311220.1"/>
</dbReference>
<organism evidence="2 3">
    <name type="scientific">Stereum hirsutum (strain FP-91666)</name>
    <name type="common">White-rot fungus</name>
    <dbReference type="NCBI Taxonomy" id="721885"/>
    <lineage>
        <taxon>Eukaryota</taxon>
        <taxon>Fungi</taxon>
        <taxon>Dikarya</taxon>
        <taxon>Basidiomycota</taxon>
        <taxon>Agaricomycotina</taxon>
        <taxon>Agaricomycetes</taxon>
        <taxon>Russulales</taxon>
        <taxon>Stereaceae</taxon>
        <taxon>Stereum</taxon>
    </lineage>
</organism>
<evidence type="ECO:0000313" key="2">
    <source>
        <dbReference type="EMBL" id="EIM79715.1"/>
    </source>
</evidence>
<accession>R7RXU4</accession>
<name>R7RXU4_STEHR</name>
<sequence>MKLIQTVSFQHQGRGRAVIVQDKIKICVIVSSISKEERIEDPTRTRTKGKINNGTRPRPTTRLRHVLQLDHSINVKLMFWQYDTERMLEVLWNEISIYYTSHAPRRIIQSKALRLFKIRASFEFRASHEHPNRDKNARTSNSPKVNKNTARQPANQCGQSGSPSKQLVDQLKLAVRPRRWPFARGDGPWSETMTMAVRPRQWTRYNEDDDASGGIQRVRALYELEAER</sequence>
<feature type="region of interest" description="Disordered" evidence="1">
    <location>
        <begin position="40"/>
        <end position="59"/>
    </location>
</feature>
<proteinExistence type="predicted"/>
<dbReference type="EMBL" id="JH687402">
    <property type="protein sequence ID" value="EIM79715.1"/>
    <property type="molecule type" value="Genomic_DNA"/>
</dbReference>
<dbReference type="AlphaFoldDB" id="R7RXU4"/>
<feature type="region of interest" description="Disordered" evidence="1">
    <location>
        <begin position="127"/>
        <end position="167"/>
    </location>
</feature>
<protein>
    <submittedName>
        <fullName evidence="2">Uncharacterized protein</fullName>
    </submittedName>
</protein>
<evidence type="ECO:0000313" key="3">
    <source>
        <dbReference type="Proteomes" id="UP000053927"/>
    </source>
</evidence>
<reference evidence="3" key="1">
    <citation type="journal article" date="2012" name="Science">
        <title>The Paleozoic origin of enzymatic lignin decomposition reconstructed from 31 fungal genomes.</title>
        <authorList>
            <person name="Floudas D."/>
            <person name="Binder M."/>
            <person name="Riley R."/>
            <person name="Barry K."/>
            <person name="Blanchette R.A."/>
            <person name="Henrissat B."/>
            <person name="Martinez A.T."/>
            <person name="Otillar R."/>
            <person name="Spatafora J.W."/>
            <person name="Yadav J.S."/>
            <person name="Aerts A."/>
            <person name="Benoit I."/>
            <person name="Boyd A."/>
            <person name="Carlson A."/>
            <person name="Copeland A."/>
            <person name="Coutinho P.M."/>
            <person name="de Vries R.P."/>
            <person name="Ferreira P."/>
            <person name="Findley K."/>
            <person name="Foster B."/>
            <person name="Gaskell J."/>
            <person name="Glotzer D."/>
            <person name="Gorecki P."/>
            <person name="Heitman J."/>
            <person name="Hesse C."/>
            <person name="Hori C."/>
            <person name="Igarashi K."/>
            <person name="Jurgens J.A."/>
            <person name="Kallen N."/>
            <person name="Kersten P."/>
            <person name="Kohler A."/>
            <person name="Kuees U."/>
            <person name="Kumar T.K.A."/>
            <person name="Kuo A."/>
            <person name="LaButti K."/>
            <person name="Larrondo L.F."/>
            <person name="Lindquist E."/>
            <person name="Ling A."/>
            <person name="Lombard V."/>
            <person name="Lucas S."/>
            <person name="Lundell T."/>
            <person name="Martin R."/>
            <person name="McLaughlin D.J."/>
            <person name="Morgenstern I."/>
            <person name="Morin E."/>
            <person name="Murat C."/>
            <person name="Nagy L.G."/>
            <person name="Nolan M."/>
            <person name="Ohm R.A."/>
            <person name="Patyshakuliyeva A."/>
            <person name="Rokas A."/>
            <person name="Ruiz-Duenas F.J."/>
            <person name="Sabat G."/>
            <person name="Salamov A."/>
            <person name="Samejima M."/>
            <person name="Schmutz J."/>
            <person name="Slot J.C."/>
            <person name="St John F."/>
            <person name="Stenlid J."/>
            <person name="Sun H."/>
            <person name="Sun S."/>
            <person name="Syed K."/>
            <person name="Tsang A."/>
            <person name="Wiebenga A."/>
            <person name="Young D."/>
            <person name="Pisabarro A."/>
            <person name="Eastwood D.C."/>
            <person name="Martin F."/>
            <person name="Cullen D."/>
            <person name="Grigoriev I.V."/>
            <person name="Hibbett D.S."/>
        </authorList>
    </citation>
    <scope>NUCLEOTIDE SEQUENCE [LARGE SCALE GENOMIC DNA]</scope>
    <source>
        <strain evidence="3">FP-91666</strain>
    </source>
</reference>
<dbReference type="KEGG" id="shs:STEHIDRAFT_116409"/>
<dbReference type="Proteomes" id="UP000053927">
    <property type="component" value="Unassembled WGS sequence"/>
</dbReference>
<feature type="compositionally biased region" description="Polar residues" evidence="1">
    <location>
        <begin position="138"/>
        <end position="167"/>
    </location>
</feature>
<dbReference type="GeneID" id="18795911"/>
<evidence type="ECO:0000256" key="1">
    <source>
        <dbReference type="SAM" id="MobiDB-lite"/>
    </source>
</evidence>
<keyword evidence="3" id="KW-1185">Reference proteome</keyword>